<comment type="similarity">
    <text evidence="2 14">Belongs to the zinc-containing alcohol dehydrogenase family. Class-III subfamily.</text>
</comment>
<dbReference type="PROSITE" id="PS00059">
    <property type="entry name" value="ADH_ZINC"/>
    <property type="match status" value="1"/>
</dbReference>
<dbReference type="STRING" id="440168.SAMN04487974_12112"/>
<dbReference type="EMBL" id="FNCS01000021">
    <property type="protein sequence ID" value="SDH09816.1"/>
    <property type="molecule type" value="Genomic_DNA"/>
</dbReference>
<dbReference type="NCBIfam" id="TIGR02818">
    <property type="entry name" value="adh_III_F_hyde"/>
    <property type="match status" value="1"/>
</dbReference>
<evidence type="ECO:0000256" key="14">
    <source>
        <dbReference type="RuleBase" id="RU362016"/>
    </source>
</evidence>
<evidence type="ECO:0000313" key="16">
    <source>
        <dbReference type="EMBL" id="SDH09816.1"/>
    </source>
</evidence>
<evidence type="ECO:0000256" key="5">
    <source>
        <dbReference type="ARBA" id="ARBA00022833"/>
    </source>
</evidence>
<evidence type="ECO:0000256" key="9">
    <source>
        <dbReference type="ARBA" id="ARBA00047793"/>
    </source>
</evidence>
<evidence type="ECO:0000256" key="2">
    <source>
        <dbReference type="ARBA" id="ARBA00010902"/>
    </source>
</evidence>
<dbReference type="PANTHER" id="PTHR43880:SF12">
    <property type="entry name" value="ALCOHOL DEHYDROGENASE CLASS-3"/>
    <property type="match status" value="1"/>
</dbReference>
<evidence type="ECO:0000256" key="10">
    <source>
        <dbReference type="ARBA" id="ARBA00048110"/>
    </source>
</evidence>
<evidence type="ECO:0000256" key="13">
    <source>
        <dbReference type="ARBA" id="ARBA00049243"/>
    </source>
</evidence>
<dbReference type="GO" id="GO:0080007">
    <property type="term" value="F:S-nitrosoglutathione reductase (NADH) activity"/>
    <property type="evidence" value="ECO:0007669"/>
    <property type="project" value="RHEA"/>
</dbReference>
<dbReference type="PANTHER" id="PTHR43880">
    <property type="entry name" value="ALCOHOL DEHYDROGENASE"/>
    <property type="match status" value="1"/>
</dbReference>
<dbReference type="AlphaFoldDB" id="A0A1G7ZMN0"/>
<dbReference type="GO" id="GO:0046294">
    <property type="term" value="P:formaldehyde catabolic process"/>
    <property type="evidence" value="ECO:0007669"/>
    <property type="project" value="InterPro"/>
</dbReference>
<dbReference type="EC" id="1.1.1.284" evidence="14"/>
<dbReference type="SUPFAM" id="SSF51735">
    <property type="entry name" value="NAD(P)-binding Rossmann-fold domains"/>
    <property type="match status" value="1"/>
</dbReference>
<dbReference type="GO" id="GO:0005829">
    <property type="term" value="C:cytosol"/>
    <property type="evidence" value="ECO:0007669"/>
    <property type="project" value="TreeGrafter"/>
</dbReference>
<dbReference type="Gene3D" id="3.40.50.720">
    <property type="entry name" value="NAD(P)-binding Rossmann-like Domain"/>
    <property type="match status" value="1"/>
</dbReference>
<evidence type="ECO:0000256" key="1">
    <source>
        <dbReference type="ARBA" id="ARBA00001947"/>
    </source>
</evidence>
<dbReference type="GO" id="GO:0008270">
    <property type="term" value="F:zinc ion binding"/>
    <property type="evidence" value="ECO:0007669"/>
    <property type="project" value="InterPro"/>
</dbReference>
<keyword evidence="4 14" id="KW-0479">Metal-binding</keyword>
<dbReference type="GO" id="GO:0106322">
    <property type="term" value="F:S-(hydroxymethyl)glutathione dehydrogenase (NAD+) activity"/>
    <property type="evidence" value="ECO:0007669"/>
    <property type="project" value="RHEA"/>
</dbReference>
<keyword evidence="6 14" id="KW-0560">Oxidoreductase</keyword>
<dbReference type="InterPro" id="IPR011032">
    <property type="entry name" value="GroES-like_sf"/>
</dbReference>
<dbReference type="InterPro" id="IPR014183">
    <property type="entry name" value="ADH_3"/>
</dbReference>
<dbReference type="Proteomes" id="UP000199495">
    <property type="component" value="Unassembled WGS sequence"/>
</dbReference>
<dbReference type="Pfam" id="PF00107">
    <property type="entry name" value="ADH_zinc_N"/>
    <property type="match status" value="1"/>
</dbReference>
<dbReference type="SUPFAM" id="SSF50129">
    <property type="entry name" value="GroES-like"/>
    <property type="match status" value="2"/>
</dbReference>
<dbReference type="InterPro" id="IPR002328">
    <property type="entry name" value="ADH_Zn_CS"/>
</dbReference>
<evidence type="ECO:0000256" key="4">
    <source>
        <dbReference type="ARBA" id="ARBA00022723"/>
    </source>
</evidence>
<dbReference type="Gene3D" id="3.90.180.10">
    <property type="entry name" value="Medium-chain alcohol dehydrogenases, catalytic domain"/>
    <property type="match status" value="1"/>
</dbReference>
<dbReference type="InterPro" id="IPR013149">
    <property type="entry name" value="ADH-like_C"/>
</dbReference>
<dbReference type="FunFam" id="3.90.180.10:FF:000001">
    <property type="entry name" value="S-(hydroxymethyl)glutathione dehydrogenase"/>
    <property type="match status" value="1"/>
</dbReference>
<dbReference type="InterPro" id="IPR013154">
    <property type="entry name" value="ADH-like_N"/>
</dbReference>
<evidence type="ECO:0000259" key="15">
    <source>
        <dbReference type="SMART" id="SM00829"/>
    </source>
</evidence>
<organism evidence="16 17">
    <name type="scientific">Pelagibacterium luteolum</name>
    <dbReference type="NCBI Taxonomy" id="440168"/>
    <lineage>
        <taxon>Bacteria</taxon>
        <taxon>Pseudomonadati</taxon>
        <taxon>Pseudomonadota</taxon>
        <taxon>Alphaproteobacteria</taxon>
        <taxon>Hyphomicrobiales</taxon>
        <taxon>Devosiaceae</taxon>
        <taxon>Pelagibacterium</taxon>
    </lineage>
</organism>
<feature type="domain" description="Enoyl reductase (ER)" evidence="15">
    <location>
        <begin position="12"/>
        <end position="373"/>
    </location>
</feature>
<evidence type="ECO:0000256" key="11">
    <source>
        <dbReference type="ARBA" id="ARBA00048942"/>
    </source>
</evidence>
<dbReference type="GO" id="GO:0004022">
    <property type="term" value="F:alcohol dehydrogenase (NAD+) activity"/>
    <property type="evidence" value="ECO:0007669"/>
    <property type="project" value="UniProtKB-EC"/>
</dbReference>
<proteinExistence type="inferred from homology"/>
<protein>
    <recommendedName>
        <fullName evidence="3 14">S-(hydroxymethyl)glutathione dehydrogenase</fullName>
        <ecNumber evidence="14">1.1.1.284</ecNumber>
    </recommendedName>
</protein>
<comment type="catalytic activity">
    <reaction evidence="13">
        <text>a primary alcohol + NAD(+) = an aldehyde + NADH + H(+)</text>
        <dbReference type="Rhea" id="RHEA:10736"/>
        <dbReference type="ChEBI" id="CHEBI:15378"/>
        <dbReference type="ChEBI" id="CHEBI:15734"/>
        <dbReference type="ChEBI" id="CHEBI:17478"/>
        <dbReference type="ChEBI" id="CHEBI:57540"/>
        <dbReference type="ChEBI" id="CHEBI:57945"/>
        <dbReference type="EC" id="1.1.1.1"/>
    </reaction>
</comment>
<evidence type="ECO:0000256" key="6">
    <source>
        <dbReference type="ARBA" id="ARBA00023002"/>
    </source>
</evidence>
<dbReference type="OrthoDB" id="9770544at2"/>
<dbReference type="GO" id="GO:0106321">
    <property type="term" value="F:S-(hydroxymethyl)glutathione dehydrogenase (NADP+) activity"/>
    <property type="evidence" value="ECO:0007669"/>
    <property type="project" value="RHEA"/>
</dbReference>
<dbReference type="CDD" id="cd08300">
    <property type="entry name" value="alcohol_DH_class_III"/>
    <property type="match status" value="1"/>
</dbReference>
<reference evidence="16 17" key="1">
    <citation type="submission" date="2016-10" db="EMBL/GenBank/DDBJ databases">
        <authorList>
            <person name="de Groot N.N."/>
        </authorList>
    </citation>
    <scope>NUCLEOTIDE SEQUENCE [LARGE SCALE GENOMIC DNA]</scope>
    <source>
        <strain evidence="16 17">CGMCC 1.10267</strain>
    </source>
</reference>
<comment type="catalytic activity">
    <reaction evidence="11">
        <text>S-nitrosoglutathione + NADH + H(+) = S-(hydroxysulfenamide)glutathione + NAD(+)</text>
        <dbReference type="Rhea" id="RHEA:78371"/>
        <dbReference type="ChEBI" id="CHEBI:15378"/>
        <dbReference type="ChEBI" id="CHEBI:57540"/>
        <dbReference type="ChEBI" id="CHEBI:57945"/>
        <dbReference type="ChEBI" id="CHEBI:145544"/>
        <dbReference type="ChEBI" id="CHEBI:229723"/>
    </reaction>
    <physiologicalReaction direction="left-to-right" evidence="11">
        <dbReference type="Rhea" id="RHEA:78372"/>
    </physiologicalReaction>
</comment>
<evidence type="ECO:0000256" key="12">
    <source>
        <dbReference type="ARBA" id="ARBA00049164"/>
    </source>
</evidence>
<comment type="catalytic activity">
    <reaction evidence="12">
        <text>a secondary alcohol + NAD(+) = a ketone + NADH + H(+)</text>
        <dbReference type="Rhea" id="RHEA:10740"/>
        <dbReference type="ChEBI" id="CHEBI:15378"/>
        <dbReference type="ChEBI" id="CHEBI:17087"/>
        <dbReference type="ChEBI" id="CHEBI:35681"/>
        <dbReference type="ChEBI" id="CHEBI:57540"/>
        <dbReference type="ChEBI" id="CHEBI:57945"/>
        <dbReference type="EC" id="1.1.1.1"/>
    </reaction>
</comment>
<evidence type="ECO:0000256" key="3">
    <source>
        <dbReference type="ARBA" id="ARBA00021865"/>
    </source>
</evidence>
<gene>
    <name evidence="16" type="ORF">SAMN04487974_12112</name>
</gene>
<evidence type="ECO:0000313" key="17">
    <source>
        <dbReference type="Proteomes" id="UP000199495"/>
    </source>
</evidence>
<sequence length="375" mass="40126">MKTRAAVAFEAGKPLEIVEVDLEGPKAGEVLVEIKATGICHTDDFTLSGADPEGLFPSILGHEGAGVVVEVGPGVTSVKVGDHVIPLYTPECRECPSCLSRKTNLCTAIRSTQGQGLMPDGTSRFSYKGKPIFHYMGCSTFSNYTVMPEIAVAKIDPDAPFDKICYVGCGVTTGVGAVINTAKVDQGSTAAVFGLGGIGLNVIQGLRMAGADMIIGVDINNDKKEWGERFGMTHFVNPREIDGDIVSHLVNMTKRGADQIGGVDYTFDCTGNVTVMRQALEASHRGWGKSVVIGVAAAGQEISTRPFQLVTGRQWMGTAFGGARGRTDVPKIVDWYMSGKIEIDPMITHTMRLEDINKGFELMRSGESIRSVVLF</sequence>
<comment type="catalytic activity">
    <reaction evidence="10 14">
        <text>S-(hydroxymethyl)glutathione + NAD(+) = S-formylglutathione + NADH + H(+)</text>
        <dbReference type="Rhea" id="RHEA:19985"/>
        <dbReference type="ChEBI" id="CHEBI:15378"/>
        <dbReference type="ChEBI" id="CHEBI:57540"/>
        <dbReference type="ChEBI" id="CHEBI:57688"/>
        <dbReference type="ChEBI" id="CHEBI:57945"/>
        <dbReference type="ChEBI" id="CHEBI:58758"/>
        <dbReference type="EC" id="1.1.1.284"/>
    </reaction>
</comment>
<evidence type="ECO:0000256" key="8">
    <source>
        <dbReference type="ARBA" id="ARBA00045226"/>
    </source>
</evidence>
<dbReference type="InterPro" id="IPR036291">
    <property type="entry name" value="NAD(P)-bd_dom_sf"/>
</dbReference>
<dbReference type="Pfam" id="PF08240">
    <property type="entry name" value="ADH_N"/>
    <property type="match status" value="1"/>
</dbReference>
<dbReference type="FunFam" id="3.40.50.720:FF:000003">
    <property type="entry name" value="S-(hydroxymethyl)glutathione dehydrogenase"/>
    <property type="match status" value="1"/>
</dbReference>
<evidence type="ECO:0000256" key="7">
    <source>
        <dbReference type="ARBA" id="ARBA00023027"/>
    </source>
</evidence>
<comment type="catalytic activity">
    <reaction evidence="9">
        <text>S-(hydroxymethyl)glutathione + NADP(+) = S-formylglutathione + NADPH + H(+)</text>
        <dbReference type="Rhea" id="RHEA:19981"/>
        <dbReference type="ChEBI" id="CHEBI:15378"/>
        <dbReference type="ChEBI" id="CHEBI:57688"/>
        <dbReference type="ChEBI" id="CHEBI:57783"/>
        <dbReference type="ChEBI" id="CHEBI:58349"/>
        <dbReference type="ChEBI" id="CHEBI:58758"/>
        <dbReference type="EC" id="1.1.1.284"/>
    </reaction>
</comment>
<dbReference type="SMART" id="SM00829">
    <property type="entry name" value="PKS_ER"/>
    <property type="match status" value="1"/>
</dbReference>
<dbReference type="InterPro" id="IPR020843">
    <property type="entry name" value="ER"/>
</dbReference>
<accession>A0A1G7ZMN0</accession>
<keyword evidence="17" id="KW-1185">Reference proteome</keyword>
<keyword evidence="7 14" id="KW-0520">NAD</keyword>
<comment type="function">
    <text evidence="8">Has high formaldehyde dehydrogenase activity in the presence of glutathione and catalyzes the oxidation of normal alcohols in a reaction that is not GSH-dependent. In addition, hemithiolacetals other than those formed from GSH, including omega-thiol fatty acids, also are substrates. Also acts as a S-nitroso-glutathione reductase by catalyzing the NADH-dependent reduction of S-nitrosoglutathione.</text>
</comment>
<comment type="cofactor">
    <cofactor evidence="1 14">
        <name>Zn(2+)</name>
        <dbReference type="ChEBI" id="CHEBI:29105"/>
    </cofactor>
</comment>
<dbReference type="RefSeq" id="WP_090599094.1">
    <property type="nucleotide sequence ID" value="NZ_FNCS01000021.1"/>
</dbReference>
<name>A0A1G7ZMN0_9HYPH</name>
<keyword evidence="5 14" id="KW-0862">Zinc</keyword>